<sequence>MFACVDGGFTGASLSCVSKSVRHLSSATRFRSVALCSGSAAEITAFLDLFTPQRRLAAHPTPTIKHLYISLPFFKDLPGAPEALAKEEASFMRGISSLLRLVAPHLETLCLVRCVDTPSATDFILPATSSPTADDKLVFPDLRELMLVGSGLVHGGCVDIAVFPRLTHLQLVATVMELTSWLILAPNLTHMRVTDHDQYAARQVVRSTLMHAARRVLGGPLDFKLPRAYAPETVYVLMGGGLGLGPVLRWYEPRVIRAESDWAGVMKREWQERVGGGLGCWAAVSEHRA</sequence>
<proteinExistence type="predicted"/>
<protein>
    <submittedName>
        <fullName evidence="1">Protein tyrosine phosphatase</fullName>
    </submittedName>
</protein>
<evidence type="ECO:0000313" key="1">
    <source>
        <dbReference type="EMBL" id="VWO99892.1"/>
    </source>
</evidence>
<dbReference type="EMBL" id="LR727993">
    <property type="protein sequence ID" value="VWO99892.1"/>
    <property type="molecule type" value="Genomic_DNA"/>
</dbReference>
<name>A0A5K1K2M5_9APHY</name>
<gene>
    <name evidence="1" type="primary">L7T9I5</name>
</gene>
<reference evidence="1" key="1">
    <citation type="submission" date="2019-10" db="EMBL/GenBank/DDBJ databases">
        <authorList>
            <person name="Nor Muhammad N."/>
        </authorList>
    </citation>
    <scope>NUCLEOTIDE SEQUENCE</scope>
</reference>
<accession>A0A5K1K2M5</accession>
<dbReference type="AlphaFoldDB" id="A0A5K1K2M5"/>
<organism evidence="1">
    <name type="scientific">Ganoderma boninense</name>
    <dbReference type="NCBI Taxonomy" id="34458"/>
    <lineage>
        <taxon>Eukaryota</taxon>
        <taxon>Fungi</taxon>
        <taxon>Dikarya</taxon>
        <taxon>Basidiomycota</taxon>
        <taxon>Agaricomycotina</taxon>
        <taxon>Agaricomycetes</taxon>
        <taxon>Polyporales</taxon>
        <taxon>Polyporaceae</taxon>
        <taxon>Ganoderma</taxon>
    </lineage>
</organism>